<feature type="domain" description="Stealth protein CR3 conserved region 3" evidence="7">
    <location>
        <begin position="477"/>
        <end position="524"/>
    </location>
</feature>
<dbReference type="RefSeq" id="WP_030304941.1">
    <property type="nucleotide sequence ID" value="NZ_CP079112.1"/>
</dbReference>
<dbReference type="PANTHER" id="PTHR24045">
    <property type="match status" value="1"/>
</dbReference>
<dbReference type="GO" id="GO:0016772">
    <property type="term" value="F:transferase activity, transferring phosphorus-containing groups"/>
    <property type="evidence" value="ECO:0007669"/>
    <property type="project" value="InterPro"/>
</dbReference>
<dbReference type="GO" id="GO:0000271">
    <property type="term" value="P:polysaccharide biosynthetic process"/>
    <property type="evidence" value="ECO:0007669"/>
    <property type="project" value="UniProtKB-KW"/>
</dbReference>
<dbReference type="InterPro" id="IPR031358">
    <property type="entry name" value="Stealth_CR1"/>
</dbReference>
<feature type="domain" description="Stealth protein CR4 conserved region 4" evidence="8">
    <location>
        <begin position="553"/>
        <end position="600"/>
    </location>
</feature>
<feature type="region of interest" description="Disordered" evidence="4">
    <location>
        <begin position="18"/>
        <end position="47"/>
    </location>
</feature>
<dbReference type="EMBL" id="PKLL01000024">
    <property type="protein sequence ID" value="RZE19945.1"/>
    <property type="molecule type" value="Genomic_DNA"/>
</dbReference>
<evidence type="ECO:0000259" key="7">
    <source>
        <dbReference type="Pfam" id="PF17102"/>
    </source>
</evidence>
<reference evidence="9 10" key="1">
    <citation type="submission" date="2017-12" db="EMBL/GenBank/DDBJ databases">
        <title>Population genomics insights into the ecological differentiation and adaptive evolution in streptomycetes.</title>
        <authorList>
            <person name="Li Y."/>
            <person name="Huang Y."/>
        </authorList>
    </citation>
    <scope>NUCLEOTIDE SEQUENCE [LARGE SCALE GENOMIC DNA]</scope>
    <source>
        <strain evidence="9 10">NBRC 100770</strain>
    </source>
</reference>
<evidence type="ECO:0000256" key="4">
    <source>
        <dbReference type="SAM" id="MobiDB-lite"/>
    </source>
</evidence>
<name>A0A8G2E259_9ACTN</name>
<proteinExistence type="inferred from homology"/>
<feature type="compositionally biased region" description="Basic and acidic residues" evidence="4">
    <location>
        <begin position="19"/>
        <end position="47"/>
    </location>
</feature>
<evidence type="ECO:0000313" key="10">
    <source>
        <dbReference type="Proteomes" id="UP000292693"/>
    </source>
</evidence>
<evidence type="ECO:0000313" key="9">
    <source>
        <dbReference type="EMBL" id="RZE19945.1"/>
    </source>
</evidence>
<gene>
    <name evidence="9" type="ORF">C0Q92_19975</name>
</gene>
<keyword evidence="3" id="KW-0270">Exopolysaccharide synthesis</keyword>
<dbReference type="GeneID" id="97269606"/>
<protein>
    <submittedName>
        <fullName evidence="9">Sugar phosphotransferase</fullName>
    </submittedName>
</protein>
<evidence type="ECO:0000259" key="6">
    <source>
        <dbReference type="Pfam" id="PF17101"/>
    </source>
</evidence>
<keyword evidence="2 9" id="KW-0808">Transferase</keyword>
<evidence type="ECO:0000259" key="5">
    <source>
        <dbReference type="Pfam" id="PF11380"/>
    </source>
</evidence>
<evidence type="ECO:0000256" key="1">
    <source>
        <dbReference type="ARBA" id="ARBA00007583"/>
    </source>
</evidence>
<dbReference type="InterPro" id="IPR021520">
    <property type="entry name" value="Stealth_CR2"/>
</dbReference>
<evidence type="ECO:0000256" key="2">
    <source>
        <dbReference type="ARBA" id="ARBA00022679"/>
    </source>
</evidence>
<dbReference type="Pfam" id="PF17101">
    <property type="entry name" value="Stealth_CR1"/>
    <property type="match status" value="1"/>
</dbReference>
<accession>A0A8G2E259</accession>
<dbReference type="PANTHER" id="PTHR24045:SF0">
    <property type="entry name" value="N-ACETYLGLUCOSAMINE-1-PHOSPHOTRANSFERASE SUBUNITS ALPHA_BETA"/>
    <property type="match status" value="1"/>
</dbReference>
<evidence type="ECO:0000259" key="8">
    <source>
        <dbReference type="Pfam" id="PF17103"/>
    </source>
</evidence>
<dbReference type="Pfam" id="PF11380">
    <property type="entry name" value="Stealth_CR2"/>
    <property type="match status" value="1"/>
</dbReference>
<sequence length="606" mass="67082">MSSRIALAAERLLPSQVRAAREEERARDREAALAEAEERERLEKERRKAERIAERRRALREKDPDVVEFAVDGGTYYGRKVTSFSAAAAAAHNLELVAAACRKAGVDYFLVPSGTAAAHVVGMLRANRKAFLTAMRELYAVSPVYTWEPGRKAGLPSASLYADGALPAGLKRQSAIAFGEVLLGPSGQVLADLSYGCEVEFWERGEDLLAGREGDDPAADRAAARIASLRTQLPEALLPGALVAPRVNPVTDTVPAQARVTVERRVAGTDHPTFADLDRPGLEAVDFPVDVVYTWVDGDDPELAARRAAFRGESASAIHSRETGASRYTSHDELKYSLRSLEAYAPFVRDIYVVTDGQVPSWLDTSVPGIRVVDHREIFADRDALPVFNSHAIGTQLHHIEGLSERYLYLNDDVFFGRPVTAGHFFHGNGVAKLPFSPFQYGLGAPHPDEPAPNSAGKNVRALLWERHARFITHKFMHTPHPQIRSVMRDIETEFEEAVRSTSRSRFRAVDDIAMGASLHHHHAFFTGRAVPGKYRTRYVDVARADARERMDDLLATRRFDSFCLNDVNTPESEKERVAGELRTFLDTYLPFPSRFERRGSAAGSA</sequence>
<dbReference type="Proteomes" id="UP000292693">
    <property type="component" value="Unassembled WGS sequence"/>
</dbReference>
<organism evidence="9 10">
    <name type="scientific">Streptomyces albidoflavus</name>
    <dbReference type="NCBI Taxonomy" id="1886"/>
    <lineage>
        <taxon>Bacteria</taxon>
        <taxon>Bacillati</taxon>
        <taxon>Actinomycetota</taxon>
        <taxon>Actinomycetes</taxon>
        <taxon>Kitasatosporales</taxon>
        <taxon>Streptomycetaceae</taxon>
        <taxon>Streptomyces</taxon>
        <taxon>Streptomyces albidoflavus group</taxon>
    </lineage>
</organism>
<dbReference type="AlphaFoldDB" id="A0A8G2E259"/>
<comment type="similarity">
    <text evidence="1">Belongs to the stealth family.</text>
</comment>
<dbReference type="InterPro" id="IPR047141">
    <property type="entry name" value="Stealth"/>
</dbReference>
<dbReference type="Pfam" id="PF17102">
    <property type="entry name" value="Stealth_CR3"/>
    <property type="match status" value="1"/>
</dbReference>
<dbReference type="InterPro" id="IPR031356">
    <property type="entry name" value="Stealth_CR4"/>
</dbReference>
<comment type="caution">
    <text evidence="9">The sequence shown here is derived from an EMBL/GenBank/DDBJ whole genome shotgun (WGS) entry which is preliminary data.</text>
</comment>
<feature type="domain" description="Stealth protein CR1 conserved region 1" evidence="6">
    <location>
        <begin position="287"/>
        <end position="314"/>
    </location>
</feature>
<dbReference type="Pfam" id="PF17103">
    <property type="entry name" value="Stealth_CR4"/>
    <property type="match status" value="1"/>
</dbReference>
<feature type="domain" description="Stealth protein CR2 conserved region 2" evidence="5">
    <location>
        <begin position="327"/>
        <end position="432"/>
    </location>
</feature>
<evidence type="ECO:0000256" key="3">
    <source>
        <dbReference type="ARBA" id="ARBA00023169"/>
    </source>
</evidence>
<dbReference type="InterPro" id="IPR031357">
    <property type="entry name" value="Stealth_CR3"/>
</dbReference>